<protein>
    <submittedName>
        <fullName evidence="1">Uncharacterized protein</fullName>
    </submittedName>
</protein>
<sequence>MLNVLSKHPEGLGVNELFRNITKTKGFNSKTTFFKNYEQAKEDKLIKFIKKEKQGKKIYGLTEKGKTFLAGRELTSILKDLPFLSSSDAVHEMIQNFVSGLKGLFRMEREGPEKLDSVDIM</sequence>
<comment type="caution">
    <text evidence="1">The sequence shown here is derived from an EMBL/GenBank/DDBJ whole genome shotgun (WGS) entry which is preliminary data.</text>
</comment>
<organism evidence="1">
    <name type="scientific">marine sediment metagenome</name>
    <dbReference type="NCBI Taxonomy" id="412755"/>
    <lineage>
        <taxon>unclassified sequences</taxon>
        <taxon>metagenomes</taxon>
        <taxon>ecological metagenomes</taxon>
    </lineage>
</organism>
<evidence type="ECO:0000313" key="1">
    <source>
        <dbReference type="EMBL" id="GAG91780.1"/>
    </source>
</evidence>
<feature type="non-terminal residue" evidence="1">
    <location>
        <position position="121"/>
    </location>
</feature>
<reference evidence="1" key="1">
    <citation type="journal article" date="2014" name="Front. Microbiol.">
        <title>High frequency of phylogenetically diverse reductive dehalogenase-homologous genes in deep subseafloor sedimentary metagenomes.</title>
        <authorList>
            <person name="Kawai M."/>
            <person name="Futagami T."/>
            <person name="Toyoda A."/>
            <person name="Takaki Y."/>
            <person name="Nishi S."/>
            <person name="Hori S."/>
            <person name="Arai W."/>
            <person name="Tsubouchi T."/>
            <person name="Morono Y."/>
            <person name="Uchiyama I."/>
            <person name="Ito T."/>
            <person name="Fujiyama A."/>
            <person name="Inagaki F."/>
            <person name="Takami H."/>
        </authorList>
    </citation>
    <scope>NUCLEOTIDE SEQUENCE</scope>
    <source>
        <strain evidence="1">Expedition CK06-06</strain>
    </source>
</reference>
<accession>X1B9J4</accession>
<dbReference type="AlphaFoldDB" id="X1B9J4"/>
<gene>
    <name evidence="1" type="ORF">S01H4_40474</name>
</gene>
<name>X1B9J4_9ZZZZ</name>
<proteinExistence type="predicted"/>
<dbReference type="EMBL" id="BART01022042">
    <property type="protein sequence ID" value="GAG91780.1"/>
    <property type="molecule type" value="Genomic_DNA"/>
</dbReference>